<protein>
    <submittedName>
        <fullName evidence="2">M61 family metallopeptidase</fullName>
    </submittedName>
</protein>
<dbReference type="EMBL" id="SWBP01000005">
    <property type="protein sequence ID" value="TKB96392.1"/>
    <property type="molecule type" value="Genomic_DNA"/>
</dbReference>
<sequence>MTTNSQAQNSANIQFQVSFTQPQAHYADVQMTITNIKKDEITVKMPVWAPGSYLVREFSKNIEGFEVANADKSPVAFEKIKKNAWKINTKGKTSVTVSYRVYAFEISVRTSFIDANHAFLSSTGIFMYPEGSINEPSLVTIIPHKNWTKVSTGLEPVAGKAFTYYAKNFDILFDSPIEVGNQDVFEFNAAGVRHEVAMVGGGNYDKEKLKTDMAKIVEKETAIYGENPNKHYVFIVHHYLSGGGGLEHLNSTVLGARRMGYTDTKTYKGFLSLVAHEYFHLWNVKRLRPVALGPFDYDNENYTTNLWIAEGFTAYYDNLIVQRAGFYTPDEFLSFLEGDINLVYNQPGSKIQPLSDASFDAWIKSYRPNENSSNTTISYYNKGSLIASLLDLAIIHQSKGLQSLDDAMKFAYLEYYKKKGRGYTDAEMKAVFEKFAGENLDQFYKDYINGTENIDFQKYLGYAGLKLVDKTRDSKDPYLGITLSRDGKSVITNVARGSAAWNDGLNVNDEILAINGDRVSDVLAYISNQELGANLDFLINRDGLIKTIKVTLKAVPNKNWQIEQLEKPTPAQKAVLEKWLSL</sequence>
<dbReference type="InterPro" id="IPR036034">
    <property type="entry name" value="PDZ_sf"/>
</dbReference>
<dbReference type="PROSITE" id="PS50106">
    <property type="entry name" value="PDZ"/>
    <property type="match status" value="1"/>
</dbReference>
<dbReference type="Proteomes" id="UP000308181">
    <property type="component" value="Unassembled WGS sequence"/>
</dbReference>
<dbReference type="SUPFAM" id="SSF50156">
    <property type="entry name" value="PDZ domain-like"/>
    <property type="match status" value="1"/>
</dbReference>
<dbReference type="Gene3D" id="2.30.42.10">
    <property type="match status" value="1"/>
</dbReference>
<dbReference type="Pfam" id="PF17899">
    <property type="entry name" value="Peptidase_M61_N"/>
    <property type="match status" value="1"/>
</dbReference>
<dbReference type="AlphaFoldDB" id="A0A4U1BUN0"/>
<proteinExistence type="predicted"/>
<dbReference type="InterPro" id="IPR007963">
    <property type="entry name" value="Peptidase_M61_catalytic"/>
</dbReference>
<name>A0A4U1BUN0_9SPHI</name>
<accession>A0A4U1BUN0</accession>
<gene>
    <name evidence="2" type="ORF">FA046_14155</name>
</gene>
<dbReference type="Pfam" id="PF05299">
    <property type="entry name" value="Peptidase_M61"/>
    <property type="match status" value="1"/>
</dbReference>
<evidence type="ECO:0000259" key="1">
    <source>
        <dbReference type="PROSITE" id="PS50106"/>
    </source>
</evidence>
<dbReference type="OrthoDB" id="9778516at2"/>
<dbReference type="Pfam" id="PF13180">
    <property type="entry name" value="PDZ_2"/>
    <property type="match status" value="1"/>
</dbReference>
<dbReference type="InterPro" id="IPR024191">
    <property type="entry name" value="Peptidase_M61"/>
</dbReference>
<dbReference type="PIRSF" id="PIRSF016493">
    <property type="entry name" value="Glycyl_aminpptds"/>
    <property type="match status" value="1"/>
</dbReference>
<feature type="domain" description="PDZ" evidence="1">
    <location>
        <begin position="467"/>
        <end position="522"/>
    </location>
</feature>
<dbReference type="Gene3D" id="2.60.40.3650">
    <property type="match status" value="1"/>
</dbReference>
<dbReference type="InterPro" id="IPR040756">
    <property type="entry name" value="Peptidase_M61_N"/>
</dbReference>
<evidence type="ECO:0000313" key="3">
    <source>
        <dbReference type="Proteomes" id="UP000308181"/>
    </source>
</evidence>
<dbReference type="InterPro" id="IPR001478">
    <property type="entry name" value="PDZ"/>
</dbReference>
<keyword evidence="3" id="KW-1185">Reference proteome</keyword>
<organism evidence="2 3">
    <name type="scientific">Pedobacter cryophilus</name>
    <dbReference type="NCBI Taxonomy" id="2571271"/>
    <lineage>
        <taxon>Bacteria</taxon>
        <taxon>Pseudomonadati</taxon>
        <taxon>Bacteroidota</taxon>
        <taxon>Sphingobacteriia</taxon>
        <taxon>Sphingobacteriales</taxon>
        <taxon>Sphingobacteriaceae</taxon>
        <taxon>Pedobacter</taxon>
    </lineage>
</organism>
<dbReference type="SMART" id="SM00228">
    <property type="entry name" value="PDZ"/>
    <property type="match status" value="1"/>
</dbReference>
<comment type="caution">
    <text evidence="2">The sequence shown here is derived from an EMBL/GenBank/DDBJ whole genome shotgun (WGS) entry which is preliminary data.</text>
</comment>
<dbReference type="SUPFAM" id="SSF55486">
    <property type="entry name" value="Metalloproteases ('zincins'), catalytic domain"/>
    <property type="match status" value="1"/>
</dbReference>
<reference evidence="2 3" key="1">
    <citation type="submission" date="2019-04" db="EMBL/GenBank/DDBJ databases">
        <title>Pedobacter sp. AR-3-17 sp. nov., isolated from Arctic soil.</title>
        <authorList>
            <person name="Dahal R.H."/>
            <person name="Kim D.-U."/>
        </authorList>
    </citation>
    <scope>NUCLEOTIDE SEQUENCE [LARGE SCALE GENOMIC DNA]</scope>
    <source>
        <strain evidence="2 3">AR-3-17</strain>
    </source>
</reference>
<dbReference type="InterPro" id="IPR027268">
    <property type="entry name" value="Peptidase_M4/M1_CTD_sf"/>
</dbReference>
<evidence type="ECO:0000313" key="2">
    <source>
        <dbReference type="EMBL" id="TKB96392.1"/>
    </source>
</evidence>
<dbReference type="Gene3D" id="1.10.390.10">
    <property type="entry name" value="Neutral Protease Domain 2"/>
    <property type="match status" value="1"/>
</dbReference>